<dbReference type="AlphaFoldDB" id="A0AAN6Y859"/>
<evidence type="ECO:0000256" key="3">
    <source>
        <dbReference type="ARBA" id="ARBA00022989"/>
    </source>
</evidence>
<sequence>MRTPPPEVRASWPTPNYIDPVTRGPSLIIVEIVGLTAALLCLGLRLYVRAFLMRNTGLDDWIMIVAMVFSVALTIAACLAYKMYGWDRHVYDLLPAQMIQGRQISLAIQAIFVLASSLAKISIVVSYLRLALVNSWFRKLCHGSIWLIILSNGSMFVVLWTQCIPISDYWNIFKLNSNCIPESPPLLTQAIMTVFTDFLVWALPLWTLYQAKLPLNQRIALIILFSFGLFVCIAGCVRTYWIHFIIDKTYDPTWQGFHLWIWTAIEVHLGVICGCVPWLKSLINYKKGSSDPTELSHGYVKSGGTATIGGTGAARGPKSGSGGGHSKSRSRHDGIDSKWLGDASSLEGDEIDMDSFTGGKRTSSTHPIAPNLTNDTSK</sequence>
<evidence type="ECO:0000256" key="4">
    <source>
        <dbReference type="ARBA" id="ARBA00023136"/>
    </source>
</evidence>
<dbReference type="EMBL" id="MU858115">
    <property type="protein sequence ID" value="KAK4213106.1"/>
    <property type="molecule type" value="Genomic_DNA"/>
</dbReference>
<keyword evidence="2 7" id="KW-0812">Transmembrane</keyword>
<feature type="transmembrane region" description="Helical" evidence="7">
    <location>
        <begin position="221"/>
        <end position="246"/>
    </location>
</feature>
<dbReference type="Proteomes" id="UP001301769">
    <property type="component" value="Unassembled WGS sequence"/>
</dbReference>
<feature type="domain" description="Rhodopsin" evidence="8">
    <location>
        <begin position="44"/>
        <end position="284"/>
    </location>
</feature>
<dbReference type="Pfam" id="PF20684">
    <property type="entry name" value="Fung_rhodopsin"/>
    <property type="match status" value="1"/>
</dbReference>
<evidence type="ECO:0000256" key="1">
    <source>
        <dbReference type="ARBA" id="ARBA00004141"/>
    </source>
</evidence>
<comment type="subcellular location">
    <subcellularLocation>
        <location evidence="1">Membrane</location>
        <topology evidence="1">Multi-pass membrane protein</topology>
    </subcellularLocation>
</comment>
<keyword evidence="3 7" id="KW-1133">Transmembrane helix</keyword>
<proteinExistence type="inferred from homology"/>
<dbReference type="InterPro" id="IPR052337">
    <property type="entry name" value="SAT4-like"/>
</dbReference>
<feature type="transmembrane region" description="Helical" evidence="7">
    <location>
        <begin position="104"/>
        <end position="132"/>
    </location>
</feature>
<reference evidence="9" key="2">
    <citation type="submission" date="2023-05" db="EMBL/GenBank/DDBJ databases">
        <authorList>
            <consortium name="Lawrence Berkeley National Laboratory"/>
            <person name="Steindorff A."/>
            <person name="Hensen N."/>
            <person name="Bonometti L."/>
            <person name="Westerberg I."/>
            <person name="Brannstrom I.O."/>
            <person name="Guillou S."/>
            <person name="Cros-Aarteil S."/>
            <person name="Calhoun S."/>
            <person name="Haridas S."/>
            <person name="Kuo A."/>
            <person name="Mondo S."/>
            <person name="Pangilinan J."/>
            <person name="Riley R."/>
            <person name="Labutti K."/>
            <person name="Andreopoulos B."/>
            <person name="Lipzen A."/>
            <person name="Chen C."/>
            <person name="Yanf M."/>
            <person name="Daum C."/>
            <person name="Ng V."/>
            <person name="Clum A."/>
            <person name="Ohm R."/>
            <person name="Martin F."/>
            <person name="Silar P."/>
            <person name="Natvig D."/>
            <person name="Lalanne C."/>
            <person name="Gautier V."/>
            <person name="Ament-Velasquez S.L."/>
            <person name="Kruys A."/>
            <person name="Hutchinson M.I."/>
            <person name="Powell A.J."/>
            <person name="Barry K."/>
            <person name="Miller A.N."/>
            <person name="Grigoriev I.V."/>
            <person name="Debuchy R."/>
            <person name="Gladieux P."/>
            <person name="Thoren M.H."/>
            <person name="Johannesson H."/>
        </authorList>
    </citation>
    <scope>NUCLEOTIDE SEQUENCE</scope>
    <source>
        <strain evidence="9">PSN293</strain>
    </source>
</reference>
<organism evidence="9 10">
    <name type="scientific">Rhypophila decipiens</name>
    <dbReference type="NCBI Taxonomy" id="261697"/>
    <lineage>
        <taxon>Eukaryota</taxon>
        <taxon>Fungi</taxon>
        <taxon>Dikarya</taxon>
        <taxon>Ascomycota</taxon>
        <taxon>Pezizomycotina</taxon>
        <taxon>Sordariomycetes</taxon>
        <taxon>Sordariomycetidae</taxon>
        <taxon>Sordariales</taxon>
        <taxon>Naviculisporaceae</taxon>
        <taxon>Rhypophila</taxon>
    </lineage>
</organism>
<name>A0AAN6Y859_9PEZI</name>
<dbReference type="PANTHER" id="PTHR33048:SF129">
    <property type="entry name" value="INTEGRAL MEMBRANE PROTEIN-RELATED"/>
    <property type="match status" value="1"/>
</dbReference>
<evidence type="ECO:0000256" key="5">
    <source>
        <dbReference type="ARBA" id="ARBA00038359"/>
    </source>
</evidence>
<feature type="transmembrane region" description="Helical" evidence="7">
    <location>
        <begin position="27"/>
        <end position="48"/>
    </location>
</feature>
<keyword evidence="4 7" id="KW-0472">Membrane</keyword>
<reference evidence="9" key="1">
    <citation type="journal article" date="2023" name="Mol. Phylogenet. Evol.">
        <title>Genome-scale phylogeny and comparative genomics of the fungal order Sordariales.</title>
        <authorList>
            <person name="Hensen N."/>
            <person name="Bonometti L."/>
            <person name="Westerberg I."/>
            <person name="Brannstrom I.O."/>
            <person name="Guillou S."/>
            <person name="Cros-Aarteil S."/>
            <person name="Calhoun S."/>
            <person name="Haridas S."/>
            <person name="Kuo A."/>
            <person name="Mondo S."/>
            <person name="Pangilinan J."/>
            <person name="Riley R."/>
            <person name="LaButti K."/>
            <person name="Andreopoulos B."/>
            <person name="Lipzen A."/>
            <person name="Chen C."/>
            <person name="Yan M."/>
            <person name="Daum C."/>
            <person name="Ng V."/>
            <person name="Clum A."/>
            <person name="Steindorff A."/>
            <person name="Ohm R.A."/>
            <person name="Martin F."/>
            <person name="Silar P."/>
            <person name="Natvig D.O."/>
            <person name="Lalanne C."/>
            <person name="Gautier V."/>
            <person name="Ament-Velasquez S.L."/>
            <person name="Kruys A."/>
            <person name="Hutchinson M.I."/>
            <person name="Powell A.J."/>
            <person name="Barry K."/>
            <person name="Miller A.N."/>
            <person name="Grigoriev I.V."/>
            <person name="Debuchy R."/>
            <person name="Gladieux P."/>
            <person name="Hiltunen Thoren M."/>
            <person name="Johannesson H."/>
        </authorList>
    </citation>
    <scope>NUCLEOTIDE SEQUENCE</scope>
    <source>
        <strain evidence="9">PSN293</strain>
    </source>
</reference>
<feature type="transmembrane region" description="Helical" evidence="7">
    <location>
        <begin position="187"/>
        <end position="209"/>
    </location>
</feature>
<feature type="region of interest" description="Disordered" evidence="6">
    <location>
        <begin position="308"/>
        <end position="378"/>
    </location>
</feature>
<comment type="caution">
    <text evidence="9">The sequence shown here is derived from an EMBL/GenBank/DDBJ whole genome shotgun (WGS) entry which is preliminary data.</text>
</comment>
<gene>
    <name evidence="9" type="ORF">QBC37DRAFT_181594</name>
</gene>
<dbReference type="InterPro" id="IPR049326">
    <property type="entry name" value="Rhodopsin_dom_fungi"/>
</dbReference>
<evidence type="ECO:0000313" key="9">
    <source>
        <dbReference type="EMBL" id="KAK4213106.1"/>
    </source>
</evidence>
<feature type="transmembrane region" description="Helical" evidence="7">
    <location>
        <begin position="60"/>
        <end position="84"/>
    </location>
</feature>
<feature type="compositionally biased region" description="Gly residues" evidence="6">
    <location>
        <begin position="308"/>
        <end position="325"/>
    </location>
</feature>
<evidence type="ECO:0000256" key="6">
    <source>
        <dbReference type="SAM" id="MobiDB-lite"/>
    </source>
</evidence>
<evidence type="ECO:0000256" key="7">
    <source>
        <dbReference type="SAM" id="Phobius"/>
    </source>
</evidence>
<keyword evidence="10" id="KW-1185">Reference proteome</keyword>
<feature type="transmembrane region" description="Helical" evidence="7">
    <location>
        <begin position="258"/>
        <end position="279"/>
    </location>
</feature>
<evidence type="ECO:0000313" key="10">
    <source>
        <dbReference type="Proteomes" id="UP001301769"/>
    </source>
</evidence>
<feature type="transmembrane region" description="Helical" evidence="7">
    <location>
        <begin position="144"/>
        <end position="167"/>
    </location>
</feature>
<evidence type="ECO:0000259" key="8">
    <source>
        <dbReference type="Pfam" id="PF20684"/>
    </source>
</evidence>
<dbReference type="GO" id="GO:0016020">
    <property type="term" value="C:membrane"/>
    <property type="evidence" value="ECO:0007669"/>
    <property type="project" value="UniProtKB-SubCell"/>
</dbReference>
<protein>
    <recommendedName>
        <fullName evidence="8">Rhodopsin domain-containing protein</fullName>
    </recommendedName>
</protein>
<accession>A0AAN6Y859</accession>
<feature type="compositionally biased region" description="Polar residues" evidence="6">
    <location>
        <begin position="360"/>
        <end position="378"/>
    </location>
</feature>
<dbReference type="PANTHER" id="PTHR33048">
    <property type="entry name" value="PTH11-LIKE INTEGRAL MEMBRANE PROTEIN (AFU_ORTHOLOGUE AFUA_5G11245)"/>
    <property type="match status" value="1"/>
</dbReference>
<comment type="similarity">
    <text evidence="5">Belongs to the SAT4 family.</text>
</comment>
<evidence type="ECO:0000256" key="2">
    <source>
        <dbReference type="ARBA" id="ARBA00022692"/>
    </source>
</evidence>